<dbReference type="PANTHER" id="PTHR37947:SF1">
    <property type="entry name" value="BLL2462 PROTEIN"/>
    <property type="match status" value="1"/>
</dbReference>
<proteinExistence type="predicted"/>
<dbReference type="AlphaFoldDB" id="A0A840HZ72"/>
<organism evidence="2 3">
    <name type="scientific">Parvularcula dongshanensis</name>
    <dbReference type="NCBI Taxonomy" id="1173995"/>
    <lineage>
        <taxon>Bacteria</taxon>
        <taxon>Pseudomonadati</taxon>
        <taxon>Pseudomonadota</taxon>
        <taxon>Alphaproteobacteria</taxon>
        <taxon>Parvularculales</taxon>
        <taxon>Parvularculaceae</taxon>
        <taxon>Parvularcula</taxon>
    </lineage>
</organism>
<dbReference type="SUPFAM" id="SSF52317">
    <property type="entry name" value="Class I glutamine amidotransferase-like"/>
    <property type="match status" value="1"/>
</dbReference>
<accession>A0A840HZ72</accession>
<evidence type="ECO:0000313" key="2">
    <source>
        <dbReference type="EMBL" id="MBB4657869.1"/>
    </source>
</evidence>
<comment type="caution">
    <text evidence="2">The sequence shown here is derived from an EMBL/GenBank/DDBJ whole genome shotgun (WGS) entry which is preliminary data.</text>
</comment>
<gene>
    <name evidence="2" type="ORF">GGQ59_000369</name>
</gene>
<keyword evidence="1" id="KW-1133">Transmembrane helix</keyword>
<dbReference type="EMBL" id="JACHOB010000001">
    <property type="protein sequence ID" value="MBB4657869.1"/>
    <property type="molecule type" value="Genomic_DNA"/>
</dbReference>
<keyword evidence="3" id="KW-1185">Reference proteome</keyword>
<evidence type="ECO:0000256" key="1">
    <source>
        <dbReference type="SAM" id="Phobius"/>
    </source>
</evidence>
<dbReference type="Proteomes" id="UP000563524">
    <property type="component" value="Unassembled WGS sequence"/>
</dbReference>
<feature type="transmembrane region" description="Helical" evidence="1">
    <location>
        <begin position="662"/>
        <end position="679"/>
    </location>
</feature>
<dbReference type="RefSeq" id="WP_183815296.1">
    <property type="nucleotide sequence ID" value="NZ_JACHOB010000001.1"/>
</dbReference>
<reference evidence="2 3" key="1">
    <citation type="submission" date="2020-08" db="EMBL/GenBank/DDBJ databases">
        <title>Genomic Encyclopedia of Type Strains, Phase IV (KMG-IV): sequencing the most valuable type-strain genomes for metagenomic binning, comparative biology and taxonomic classification.</title>
        <authorList>
            <person name="Goeker M."/>
        </authorList>
    </citation>
    <scope>NUCLEOTIDE SEQUENCE [LARGE SCALE GENOMIC DNA]</scope>
    <source>
        <strain evidence="2 3">DSM 102850</strain>
    </source>
</reference>
<protein>
    <submittedName>
        <fullName evidence="2">Putative membrane protein</fullName>
    </submittedName>
</protein>
<keyword evidence="1" id="KW-0472">Membrane</keyword>
<dbReference type="PANTHER" id="PTHR37947">
    <property type="entry name" value="BLL2462 PROTEIN"/>
    <property type="match status" value="1"/>
</dbReference>
<keyword evidence="1" id="KW-0812">Transmembrane</keyword>
<sequence length="684" mass="72145">MSLAFSPLLPLWMLAVLAGLVAAGAALRVRASLPGAALRLLAGLLAVAFLAGPERRDEETQGLADIAVLLVDESDSMGLGGRDRIAEAAAGRLEADLAARGVELRRGTIPGRAETALGPALSAALAGVPRARLSAVFLLTDGQLTEVPDAASLGLGVPVHALLTGDPAAQRDRRVRIVSAPRYGVVGESVPLTFRVEDEGRTGSVPVTLSVGGVVQAESPVEIGRDVTLSVALDAPGETVVEIAVPEARGELTTANNRAGAPLTAIRDRLRVLLVSGEPHAGERVWRNTLKSDPAVDLVHFTILKPMDKDARAFPGDLNLIPFPHEELFLDKLDGFDMVIFDRYSYRAVLRAYEFERIAQYAREGGAILIASGPEFAGAGSIAEQRSLAYVLPARPAGRAVERAFVPALSDIGRRHPVTAGLGEAGEWGRWLRVMPATVSEGETLMEGPNGEPLLVLSRVGEGRIAMLMSDHVWLWARGFDGGGPYGELLRRLAHWLMKEPSLDEEALRASLGRDGRLSVERRTLGDEPAPVEVEAPDGGRTTLELRRTAPGLFGGGMTADASGLYRVTTTAPDGSPLFAVAALGESAPPETDAVRTTDAAVRPLVEASSGHVGVLAAADARLPSLRTVREGRIAGGRDWAGLVARNAETVLSVSAAPLLPLWAWLVAILAALVGAWAVEGRRR</sequence>
<name>A0A840HZ72_9PROT</name>
<evidence type="ECO:0000313" key="3">
    <source>
        <dbReference type="Proteomes" id="UP000563524"/>
    </source>
</evidence>
<dbReference type="Gene3D" id="3.40.50.880">
    <property type="match status" value="1"/>
</dbReference>
<dbReference type="InterPro" id="IPR029062">
    <property type="entry name" value="Class_I_gatase-like"/>
</dbReference>